<dbReference type="InParanoid" id="A0A1J7I410"/>
<gene>
    <name evidence="2" type="ORF">CONLIGDRAFT_687723</name>
</gene>
<reference evidence="2 3" key="1">
    <citation type="submission" date="2016-10" db="EMBL/GenBank/DDBJ databases">
        <title>Draft genome sequence of Coniochaeta ligniaria NRRL30616, a lignocellulolytic fungus for bioabatement of inhibitors in plant biomass hydrolysates.</title>
        <authorList>
            <consortium name="DOE Joint Genome Institute"/>
            <person name="Jimenez D.J."/>
            <person name="Hector R.E."/>
            <person name="Riley R."/>
            <person name="Sun H."/>
            <person name="Grigoriev I.V."/>
            <person name="Van Elsas J.D."/>
            <person name="Nichols N.N."/>
        </authorList>
    </citation>
    <scope>NUCLEOTIDE SEQUENCE [LARGE SCALE GENOMIC DNA]</scope>
    <source>
        <strain evidence="2 3">NRRL 30616</strain>
    </source>
</reference>
<keyword evidence="1" id="KW-0812">Transmembrane</keyword>
<feature type="transmembrane region" description="Helical" evidence="1">
    <location>
        <begin position="133"/>
        <end position="153"/>
    </location>
</feature>
<accession>A0A1J7I410</accession>
<dbReference type="EMBL" id="KV875127">
    <property type="protein sequence ID" value="OIW22262.1"/>
    <property type="molecule type" value="Genomic_DNA"/>
</dbReference>
<organism evidence="2 3">
    <name type="scientific">Coniochaeta ligniaria NRRL 30616</name>
    <dbReference type="NCBI Taxonomy" id="1408157"/>
    <lineage>
        <taxon>Eukaryota</taxon>
        <taxon>Fungi</taxon>
        <taxon>Dikarya</taxon>
        <taxon>Ascomycota</taxon>
        <taxon>Pezizomycotina</taxon>
        <taxon>Sordariomycetes</taxon>
        <taxon>Sordariomycetidae</taxon>
        <taxon>Coniochaetales</taxon>
        <taxon>Coniochaetaceae</taxon>
        <taxon>Coniochaeta</taxon>
    </lineage>
</organism>
<proteinExistence type="predicted"/>
<feature type="transmembrane region" description="Helical" evidence="1">
    <location>
        <begin position="52"/>
        <end position="72"/>
    </location>
</feature>
<sequence length="244" mass="26979">MQSSTVANFDYDVSHGWNIKIILALTLVTTIVLDAAVTILHSFKTPSDLRHVTHVVSFSLVALVCVVVIHTLRLWSTRPVEGMSMPYLRQQLVGAIVIAFSPNIVFIALFAYHHDNDFYAKFIKLHCLSHAAIVLWLYFGLYAYYAHVAAALWKNRGLNDPGGQRAQQTTLVVWVLAVIFGLVAVESTVLLCVGIAHDLGAAVPRKNSCYSNKCRPSRASFGRVERWVQAAGCSPSLAVQIWVT</sequence>
<protein>
    <submittedName>
        <fullName evidence="2">Uncharacterized protein</fullName>
    </submittedName>
</protein>
<keyword evidence="1" id="KW-1133">Transmembrane helix</keyword>
<feature type="transmembrane region" description="Helical" evidence="1">
    <location>
        <begin position="92"/>
        <end position="112"/>
    </location>
</feature>
<evidence type="ECO:0000313" key="2">
    <source>
        <dbReference type="EMBL" id="OIW22262.1"/>
    </source>
</evidence>
<keyword evidence="3" id="KW-1185">Reference proteome</keyword>
<keyword evidence="1" id="KW-0472">Membrane</keyword>
<feature type="transmembrane region" description="Helical" evidence="1">
    <location>
        <begin position="173"/>
        <end position="196"/>
    </location>
</feature>
<feature type="transmembrane region" description="Helical" evidence="1">
    <location>
        <begin position="21"/>
        <end position="40"/>
    </location>
</feature>
<dbReference type="AlphaFoldDB" id="A0A1J7I410"/>
<evidence type="ECO:0000313" key="3">
    <source>
        <dbReference type="Proteomes" id="UP000182658"/>
    </source>
</evidence>
<dbReference type="Proteomes" id="UP000182658">
    <property type="component" value="Unassembled WGS sequence"/>
</dbReference>
<name>A0A1J7I410_9PEZI</name>
<evidence type="ECO:0000256" key="1">
    <source>
        <dbReference type="SAM" id="Phobius"/>
    </source>
</evidence>